<accession>A0A238UZX3</accession>
<organism evidence="4 5">
    <name type="scientific">Halorubrum ezzemoulense</name>
    <name type="common">Halorubrum chaoviator</name>
    <dbReference type="NCBI Taxonomy" id="337243"/>
    <lineage>
        <taxon>Archaea</taxon>
        <taxon>Methanobacteriati</taxon>
        <taxon>Methanobacteriota</taxon>
        <taxon>Stenosarchaea group</taxon>
        <taxon>Halobacteria</taxon>
        <taxon>Halobacteriales</taxon>
        <taxon>Haloferacaceae</taxon>
        <taxon>Halorubrum</taxon>
    </lineage>
</organism>
<evidence type="ECO:0000313" key="7">
    <source>
        <dbReference type="Proteomes" id="UP001210528"/>
    </source>
</evidence>
<keyword evidence="7" id="KW-1185">Reference proteome</keyword>
<feature type="transmembrane region" description="Helical" evidence="1">
    <location>
        <begin position="12"/>
        <end position="27"/>
    </location>
</feature>
<protein>
    <submittedName>
        <fullName evidence="4">Uncharacterized protein</fullName>
    </submittedName>
</protein>
<keyword evidence="1" id="KW-1133">Transmembrane helix</keyword>
<dbReference type="EMBL" id="NHPA01000034">
    <property type="protein sequence ID" value="OYR68418.1"/>
    <property type="molecule type" value="Genomic_DNA"/>
</dbReference>
<dbReference type="Proteomes" id="UP001210528">
    <property type="component" value="Unassembled WGS sequence"/>
</dbReference>
<sequence>MIEWFGGGENVLSMLIPLVGICVIVVAERVTGTNRAKRYVLPAFVLWFGLRAVIGLEQGPIVSLPPPIGLLLAVSLLVGFLSLLLYGFYVLWAGRDPIASRA</sequence>
<keyword evidence="1" id="KW-0812">Transmembrane</keyword>
<evidence type="ECO:0000313" key="4">
    <source>
        <dbReference type="EMBL" id="SNR27566.1"/>
    </source>
</evidence>
<dbReference type="EMBL" id="JAQLUK010000004">
    <property type="protein sequence ID" value="MDB2292070.1"/>
    <property type="molecule type" value="Genomic_DNA"/>
</dbReference>
<evidence type="ECO:0000256" key="1">
    <source>
        <dbReference type="SAM" id="Phobius"/>
    </source>
</evidence>
<dbReference type="EMBL" id="FZNK01000001">
    <property type="protein sequence ID" value="SNR27566.1"/>
    <property type="molecule type" value="Genomic_DNA"/>
</dbReference>
<evidence type="ECO:0000313" key="2">
    <source>
        <dbReference type="EMBL" id="MDB2292070.1"/>
    </source>
</evidence>
<dbReference type="Proteomes" id="UP000215607">
    <property type="component" value="Unassembled WGS sequence"/>
</dbReference>
<reference evidence="4 5" key="3">
    <citation type="submission" date="2017-06" db="EMBL/GenBank/DDBJ databases">
        <authorList>
            <person name="Kim H.J."/>
            <person name="Triplett B.A."/>
        </authorList>
    </citation>
    <scope>NUCLEOTIDE SEQUENCE [LARGE SCALE GENOMIC DNA]</scope>
    <source>
        <strain evidence="4 5">DSM 19316</strain>
    </source>
</reference>
<reference evidence="3 6" key="1">
    <citation type="journal article" date="2014" name="Front. Microbiol.">
        <title>Population and genomic analysis of the genus Halorubrum.</title>
        <authorList>
            <person name="Fullmer M.S."/>
            <person name="Soucy S.M."/>
            <person name="Swithers K.S."/>
            <person name="Makkay A.M."/>
            <person name="Wheeler R."/>
            <person name="Ventosa A."/>
            <person name="Gogarten J.P."/>
            <person name="Papke R.T."/>
        </authorList>
    </citation>
    <scope>NUCLEOTIDE SEQUENCE [LARGE SCALE GENOMIC DNA]</scope>
    <source>
        <strain evidence="3 6">Ga2p</strain>
    </source>
</reference>
<accession>A0A256JHT8</accession>
<reference evidence="3" key="2">
    <citation type="submission" date="2017-05" db="EMBL/GenBank/DDBJ databases">
        <authorList>
            <person name="Song R."/>
            <person name="Chenine A.L."/>
            <person name="Ruprecht R.M."/>
        </authorList>
    </citation>
    <scope>NUCLEOTIDE SEQUENCE</scope>
    <source>
        <strain evidence="3">Ga2p</strain>
    </source>
</reference>
<evidence type="ECO:0000313" key="5">
    <source>
        <dbReference type="Proteomes" id="UP000198297"/>
    </source>
</evidence>
<feature type="transmembrane region" description="Helical" evidence="1">
    <location>
        <begin position="39"/>
        <end position="56"/>
    </location>
</feature>
<evidence type="ECO:0000313" key="3">
    <source>
        <dbReference type="EMBL" id="OYR68418.1"/>
    </source>
</evidence>
<proteinExistence type="predicted"/>
<gene>
    <name evidence="3" type="ORF">DJ79_05700</name>
    <name evidence="2" type="ORF">PM085_07175</name>
    <name evidence="4" type="ORF">SAMN06266787_101677</name>
</gene>
<evidence type="ECO:0000313" key="6">
    <source>
        <dbReference type="Proteomes" id="UP000215607"/>
    </source>
</evidence>
<feature type="transmembrane region" description="Helical" evidence="1">
    <location>
        <begin position="68"/>
        <end position="92"/>
    </location>
</feature>
<keyword evidence="1" id="KW-0472">Membrane</keyword>
<dbReference type="Proteomes" id="UP000198297">
    <property type="component" value="Unassembled WGS sequence"/>
</dbReference>
<dbReference type="RefSeq" id="WP_089307832.1">
    <property type="nucleotide sequence ID" value="NZ_FZNK01000001.1"/>
</dbReference>
<dbReference type="AlphaFoldDB" id="A0A238UZX3"/>
<reference evidence="2 7" key="4">
    <citation type="submission" date="2023-01" db="EMBL/GenBank/DDBJ databases">
        <title>Halorubrum ezzemoulense from Santa Pola, Spain.</title>
        <authorList>
            <person name="Feng Y."/>
            <person name="Louyakis A.S."/>
            <person name="Gogarten J.P."/>
        </authorList>
    </citation>
    <scope>NUCLEOTIDE SEQUENCE [LARGE SCALE GENOMIC DNA]</scope>
    <source>
        <strain evidence="2 7">AMM015</strain>
    </source>
</reference>
<name>A0A238UZX3_HALEZ</name>